<keyword evidence="6" id="KW-0547">Nucleotide-binding</keyword>
<evidence type="ECO:0000256" key="4">
    <source>
        <dbReference type="ARBA" id="ARBA00022643"/>
    </source>
</evidence>
<dbReference type="SUPFAM" id="SSF82114">
    <property type="entry name" value="Riboflavin kinase-like"/>
    <property type="match status" value="1"/>
</dbReference>
<evidence type="ECO:0000256" key="2">
    <source>
        <dbReference type="ARBA" id="ARBA00012105"/>
    </source>
</evidence>
<comment type="pathway">
    <text evidence="1">Cofactor biosynthesis; FMN biosynthesis; FMN from riboflavin (ATP route): step 1/1.</text>
</comment>
<dbReference type="EMBL" id="GFDG01000469">
    <property type="protein sequence ID" value="JAV18330.1"/>
    <property type="molecule type" value="Transcribed_RNA"/>
</dbReference>
<evidence type="ECO:0000256" key="3">
    <source>
        <dbReference type="ARBA" id="ARBA00022630"/>
    </source>
</evidence>
<evidence type="ECO:0000256" key="1">
    <source>
        <dbReference type="ARBA" id="ARBA00005201"/>
    </source>
</evidence>
<dbReference type="GO" id="GO:0009398">
    <property type="term" value="P:FMN biosynthetic process"/>
    <property type="evidence" value="ECO:0007669"/>
    <property type="project" value="UniProtKB-UniPathway"/>
</dbReference>
<evidence type="ECO:0000256" key="6">
    <source>
        <dbReference type="ARBA" id="ARBA00022741"/>
    </source>
</evidence>
<reference evidence="9" key="1">
    <citation type="submission" date="2017-01" db="EMBL/GenBank/DDBJ databases">
        <title>An insight into the sialome and mialome of the horn fly, Haematobia irritans.</title>
        <authorList>
            <person name="Breijo M."/>
            <person name="Boiani M."/>
            <person name="Ures X."/>
            <person name="Rocha S."/>
            <person name="Sequeira M."/>
            <person name="Ribeiro J.M."/>
        </authorList>
    </citation>
    <scope>NUCLEOTIDE SEQUENCE</scope>
</reference>
<keyword evidence="5" id="KW-0808">Transferase</keyword>
<dbReference type="InterPro" id="IPR023465">
    <property type="entry name" value="Riboflavin_kinase_dom_sf"/>
</dbReference>
<proteinExistence type="predicted"/>
<dbReference type="Pfam" id="PF01687">
    <property type="entry name" value="Flavokinase"/>
    <property type="match status" value="1"/>
</dbReference>
<dbReference type="UniPathway" id="UPA00276">
    <property type="reaction ID" value="UER00406"/>
</dbReference>
<dbReference type="AlphaFoldDB" id="A0A1L8EHV7"/>
<dbReference type="InterPro" id="IPR023468">
    <property type="entry name" value="Riboflavin_kinase"/>
</dbReference>
<feature type="domain" description="Riboflavin kinase" evidence="8">
    <location>
        <begin position="33"/>
        <end position="163"/>
    </location>
</feature>
<evidence type="ECO:0000313" key="9">
    <source>
        <dbReference type="EMBL" id="JAV18330.1"/>
    </source>
</evidence>
<organism evidence="9">
    <name type="scientific">Haematobia irritans</name>
    <name type="common">Horn fly</name>
    <name type="synonym">Conops irritans</name>
    <dbReference type="NCBI Taxonomy" id="7368"/>
    <lineage>
        <taxon>Eukaryota</taxon>
        <taxon>Metazoa</taxon>
        <taxon>Ecdysozoa</taxon>
        <taxon>Arthropoda</taxon>
        <taxon>Hexapoda</taxon>
        <taxon>Insecta</taxon>
        <taxon>Pterygota</taxon>
        <taxon>Neoptera</taxon>
        <taxon>Endopterygota</taxon>
        <taxon>Diptera</taxon>
        <taxon>Brachycera</taxon>
        <taxon>Muscomorpha</taxon>
        <taxon>Muscoidea</taxon>
        <taxon>Muscidae</taxon>
        <taxon>Haematobia</taxon>
    </lineage>
</organism>
<dbReference type="PANTHER" id="PTHR22749:SF6">
    <property type="entry name" value="RIBOFLAVIN KINASE"/>
    <property type="match status" value="1"/>
</dbReference>
<dbReference type="InterPro" id="IPR015865">
    <property type="entry name" value="Riboflavin_kinase_bac/euk"/>
</dbReference>
<protein>
    <recommendedName>
        <fullName evidence="2">riboflavin kinase</fullName>
        <ecNumber evidence="2">2.7.1.26</ecNumber>
    </recommendedName>
</protein>
<keyword evidence="9" id="KW-0418">Kinase</keyword>
<evidence type="ECO:0000256" key="7">
    <source>
        <dbReference type="ARBA" id="ARBA00022840"/>
    </source>
</evidence>
<accession>A0A1L8EHV7</accession>
<name>A0A1L8EHV7_HAEIR</name>
<dbReference type="GO" id="GO:0009231">
    <property type="term" value="P:riboflavin biosynthetic process"/>
    <property type="evidence" value="ECO:0007669"/>
    <property type="project" value="InterPro"/>
</dbReference>
<sequence length="197" mass="22495">MVVSLTRRFSRIINRNNISQTYCQSTEFLKKMLNHLPFFACGKIVSGFGRGSKELGIPTANYPLEVVKSLPDAIQPGVYYGWANVDNGPVYKMVMSIGWNPFYDNKEKSMETHILHPFKRDLYGCLLKVCIVGYLRPEENFKSLDDLINCIKRDIAQAEELLESNESNKQLKNHKYFLDTNCTNNAKTGNGTVRDDI</sequence>
<keyword evidence="7" id="KW-0067">ATP-binding</keyword>
<dbReference type="EC" id="2.7.1.26" evidence="2"/>
<dbReference type="GO" id="GO:0005739">
    <property type="term" value="C:mitochondrion"/>
    <property type="evidence" value="ECO:0007669"/>
    <property type="project" value="TreeGrafter"/>
</dbReference>
<keyword evidence="4" id="KW-0288">FMN</keyword>
<dbReference type="GO" id="GO:0005524">
    <property type="term" value="F:ATP binding"/>
    <property type="evidence" value="ECO:0007669"/>
    <property type="project" value="UniProtKB-KW"/>
</dbReference>
<evidence type="ECO:0000256" key="5">
    <source>
        <dbReference type="ARBA" id="ARBA00022679"/>
    </source>
</evidence>
<dbReference type="Gene3D" id="2.40.30.30">
    <property type="entry name" value="Riboflavin kinase-like"/>
    <property type="match status" value="1"/>
</dbReference>
<dbReference type="PANTHER" id="PTHR22749">
    <property type="entry name" value="RIBOFLAVIN KINASE/FMN ADENYLYLTRANSFERASE"/>
    <property type="match status" value="1"/>
</dbReference>
<dbReference type="GO" id="GO:0008531">
    <property type="term" value="F:riboflavin kinase activity"/>
    <property type="evidence" value="ECO:0007669"/>
    <property type="project" value="UniProtKB-EC"/>
</dbReference>
<evidence type="ECO:0000259" key="8">
    <source>
        <dbReference type="SMART" id="SM00904"/>
    </source>
</evidence>
<keyword evidence="3" id="KW-0285">Flavoprotein</keyword>
<dbReference type="SMART" id="SM00904">
    <property type="entry name" value="Flavokinase"/>
    <property type="match status" value="1"/>
</dbReference>